<gene>
    <name evidence="4" type="ORF">OFAG_00079</name>
</gene>
<dbReference type="InterPro" id="IPR018376">
    <property type="entry name" value="Enoyl-CoA_hyd/isom_CS"/>
</dbReference>
<dbReference type="PANTHER" id="PTHR11941:SF54">
    <property type="entry name" value="ENOYL-COA HYDRATASE, MITOCHONDRIAL"/>
    <property type="match status" value="1"/>
</dbReference>
<dbReference type="GO" id="GO:0006635">
    <property type="term" value="P:fatty acid beta-oxidation"/>
    <property type="evidence" value="ECO:0007669"/>
    <property type="project" value="TreeGrafter"/>
</dbReference>
<dbReference type="AlphaFoldDB" id="C3X713"/>
<name>C3X713_9BURK</name>
<evidence type="ECO:0000313" key="4">
    <source>
        <dbReference type="EMBL" id="EEO26926.1"/>
    </source>
</evidence>
<dbReference type="InterPro" id="IPR001753">
    <property type="entry name" value="Enoyl-CoA_hydra/iso"/>
</dbReference>
<dbReference type="InterPro" id="IPR029045">
    <property type="entry name" value="ClpP/crotonase-like_dom_sf"/>
</dbReference>
<evidence type="ECO:0000313" key="5">
    <source>
        <dbReference type="Proteomes" id="UP000003973"/>
    </source>
</evidence>
<proteinExistence type="inferred from homology"/>
<keyword evidence="2" id="KW-0456">Lyase</keyword>
<evidence type="ECO:0008006" key="6">
    <source>
        <dbReference type="Google" id="ProtNLM"/>
    </source>
</evidence>
<dbReference type="Gene3D" id="3.90.226.10">
    <property type="entry name" value="2-enoyl-CoA Hydratase, Chain A, domain 1"/>
    <property type="match status" value="1"/>
</dbReference>
<dbReference type="PANTHER" id="PTHR11941">
    <property type="entry name" value="ENOYL-COA HYDRATASE-RELATED"/>
    <property type="match status" value="1"/>
</dbReference>
<sequence>MSAIFPTSSGSPSFEDEGEPVYIQRNDHVATLVLNRPAKLNAISAYMWKRLHLAISALSKEDSLRCILVKSSSAKAFSPGCDIHEFEELRSNKEQGRQYGRLMHETLAAFQNCPIPLVAEIDGICVGAGLEIASTCDFRICSEKSRFGAPIKNLGLVMAYPELEPLLQLAGKDVVLEMLLEGRIFNAAEAYEKNLVTCVVPTERLSVKVNDTISGIVTGAPLVARWHKKFVKRLITPSAVTPAEYDECFDCFDTEDFRSGCQAFLNRTPPRFRGK</sequence>
<dbReference type="Gene3D" id="1.10.12.10">
    <property type="entry name" value="Lyase 2-enoyl-coa Hydratase, Chain A, domain 2"/>
    <property type="match status" value="1"/>
</dbReference>
<evidence type="ECO:0000256" key="2">
    <source>
        <dbReference type="ARBA" id="ARBA00023239"/>
    </source>
</evidence>
<evidence type="ECO:0000256" key="1">
    <source>
        <dbReference type="ARBA" id="ARBA00005254"/>
    </source>
</evidence>
<dbReference type="Pfam" id="PF00378">
    <property type="entry name" value="ECH_1"/>
    <property type="match status" value="1"/>
</dbReference>
<dbReference type="PROSITE" id="PS00166">
    <property type="entry name" value="ENOYL_COA_HYDRATASE"/>
    <property type="match status" value="1"/>
</dbReference>
<protein>
    <recommendedName>
        <fullName evidence="6">Enoyl-CoA hydratase</fullName>
    </recommendedName>
</protein>
<comment type="similarity">
    <text evidence="1 3">Belongs to the enoyl-CoA hydratase/isomerase family.</text>
</comment>
<dbReference type="HOGENOM" id="CLU_009834_7_3_4"/>
<dbReference type="Proteomes" id="UP000003973">
    <property type="component" value="Unassembled WGS sequence"/>
</dbReference>
<evidence type="ECO:0000256" key="3">
    <source>
        <dbReference type="RuleBase" id="RU003707"/>
    </source>
</evidence>
<comment type="caution">
    <text evidence="4">The sequence shown here is derived from an EMBL/GenBank/DDBJ whole genome shotgun (WGS) entry which is preliminary data.</text>
</comment>
<dbReference type="RefSeq" id="WP_005875645.1">
    <property type="nucleotide sequence ID" value="NZ_CABMNL010000001.1"/>
</dbReference>
<organism evidence="4 5">
    <name type="scientific">Oxalobacter paraformigenes</name>
    <dbReference type="NCBI Taxonomy" id="556268"/>
    <lineage>
        <taxon>Bacteria</taxon>
        <taxon>Pseudomonadati</taxon>
        <taxon>Pseudomonadota</taxon>
        <taxon>Betaproteobacteria</taxon>
        <taxon>Burkholderiales</taxon>
        <taxon>Oxalobacteraceae</taxon>
        <taxon>Oxalobacter</taxon>
    </lineage>
</organism>
<accession>C3X713</accession>
<dbReference type="SUPFAM" id="SSF52096">
    <property type="entry name" value="ClpP/crotonase"/>
    <property type="match status" value="1"/>
</dbReference>
<dbReference type="GO" id="GO:0016829">
    <property type="term" value="F:lyase activity"/>
    <property type="evidence" value="ECO:0007669"/>
    <property type="project" value="UniProtKB-KW"/>
</dbReference>
<keyword evidence="5" id="KW-1185">Reference proteome</keyword>
<dbReference type="InterPro" id="IPR014748">
    <property type="entry name" value="Enoyl-CoA_hydra_C"/>
</dbReference>
<dbReference type="CDD" id="cd06558">
    <property type="entry name" value="crotonase-like"/>
    <property type="match status" value="1"/>
</dbReference>
<dbReference type="EMBL" id="ACDP02000029">
    <property type="protein sequence ID" value="EEO26926.1"/>
    <property type="molecule type" value="Genomic_DNA"/>
</dbReference>
<dbReference type="eggNOG" id="COG1024">
    <property type="taxonomic scope" value="Bacteria"/>
</dbReference>
<reference evidence="4" key="1">
    <citation type="submission" date="2011-10" db="EMBL/GenBank/DDBJ databases">
        <title>The Genome Sequence of Oxalobacter formigenes HOxBLS.</title>
        <authorList>
            <consortium name="The Broad Institute Genome Sequencing Platform"/>
            <person name="Earl A."/>
            <person name="Ward D."/>
            <person name="Feldgarden M."/>
            <person name="Gevers D."/>
            <person name="Allison M.J."/>
            <person name="Humphrey S."/>
            <person name="Young S.K."/>
            <person name="Zeng Q."/>
            <person name="Gargeya S."/>
            <person name="Fitzgerald M."/>
            <person name="Haas B."/>
            <person name="Abouelleil A."/>
            <person name="Alvarado L."/>
            <person name="Arachchi H.M."/>
            <person name="Berlin A."/>
            <person name="Brown A."/>
            <person name="Chapman S.B."/>
            <person name="Chen Z."/>
            <person name="Dunbar C."/>
            <person name="Freedman E."/>
            <person name="Gearin G."/>
            <person name="Goldberg J."/>
            <person name="Griggs A."/>
            <person name="Gujja S."/>
            <person name="Heiman D."/>
            <person name="Howarth C."/>
            <person name="Larson L."/>
            <person name="Lui A."/>
            <person name="MacDonald P.J.P."/>
            <person name="Montmayeur A."/>
            <person name="Murphy C."/>
            <person name="Neiman D."/>
            <person name="Pearson M."/>
            <person name="Priest M."/>
            <person name="Roberts A."/>
            <person name="Saif S."/>
            <person name="Shea T."/>
            <person name="Shenoy N."/>
            <person name="Sisk P."/>
            <person name="Stolte C."/>
            <person name="Sykes S."/>
            <person name="Wortman J."/>
            <person name="Nusbaum C."/>
            <person name="Birren B."/>
        </authorList>
    </citation>
    <scope>NUCLEOTIDE SEQUENCE [LARGE SCALE GENOMIC DNA]</scope>
    <source>
        <strain evidence="4">HOxBLS</strain>
    </source>
</reference>